<dbReference type="AlphaFoldDB" id="T1I3V4"/>
<proteinExistence type="predicted"/>
<accession>T1I3V4</accession>
<dbReference type="HOGENOM" id="CLU_964165_0_0_1"/>
<keyword evidence="2" id="KW-1185">Reference proteome</keyword>
<name>T1I3V4_RHOPR</name>
<dbReference type="EMBL" id="ACPB03004582">
    <property type="status" value="NOT_ANNOTATED_CDS"/>
    <property type="molecule type" value="Genomic_DNA"/>
</dbReference>
<protein>
    <submittedName>
        <fullName evidence="1">Uncharacterized protein</fullName>
    </submittedName>
</protein>
<dbReference type="EnsemblMetazoa" id="RPRC010973-RA">
    <property type="protein sequence ID" value="RPRC010973-PA"/>
    <property type="gene ID" value="RPRC010973"/>
</dbReference>
<dbReference type="Proteomes" id="UP000015103">
    <property type="component" value="Unassembled WGS sequence"/>
</dbReference>
<sequence length="289" mass="33426">MEVICNIEQENDFFESLSTRLENHNFESLKAATEMRKTSGFCVTQPTKLGIELNEQNDKLLTSSVKKIIKSLNENYKDLWRTLRGQILSALTPAYRTLSDNLKRILKGKLRFTDCHINVISCMKCMLAVEEDTKEMQEIILHLLENLPVVIKSGLKDDGGVYLRRSHNTLGVTADLITLQLATQQYLVDCLLRPLSKTVHTKVKDKITPHNPELQRLHRLSNSCQLHILKTAHQISINPTIGFKHRNNFVKQFYLVLLQNMATSVTVEHYQCIFKELYSYDKILWREII</sequence>
<organism evidence="1 2">
    <name type="scientific">Rhodnius prolixus</name>
    <name type="common">Triatomid bug</name>
    <dbReference type="NCBI Taxonomy" id="13249"/>
    <lineage>
        <taxon>Eukaryota</taxon>
        <taxon>Metazoa</taxon>
        <taxon>Ecdysozoa</taxon>
        <taxon>Arthropoda</taxon>
        <taxon>Hexapoda</taxon>
        <taxon>Insecta</taxon>
        <taxon>Pterygota</taxon>
        <taxon>Neoptera</taxon>
        <taxon>Paraneoptera</taxon>
        <taxon>Hemiptera</taxon>
        <taxon>Heteroptera</taxon>
        <taxon>Panheteroptera</taxon>
        <taxon>Cimicomorpha</taxon>
        <taxon>Reduviidae</taxon>
        <taxon>Triatominae</taxon>
        <taxon>Rhodnius</taxon>
    </lineage>
</organism>
<dbReference type="VEuPathDB" id="VectorBase:RPRC010973"/>
<evidence type="ECO:0000313" key="2">
    <source>
        <dbReference type="Proteomes" id="UP000015103"/>
    </source>
</evidence>
<dbReference type="EMBL" id="ACPB03004581">
    <property type="status" value="NOT_ANNOTATED_CDS"/>
    <property type="molecule type" value="Genomic_DNA"/>
</dbReference>
<evidence type="ECO:0000313" key="1">
    <source>
        <dbReference type="EnsemblMetazoa" id="RPRC010973-PA"/>
    </source>
</evidence>
<dbReference type="InParanoid" id="T1I3V4"/>
<reference evidence="1" key="1">
    <citation type="submission" date="2015-05" db="UniProtKB">
        <authorList>
            <consortium name="EnsemblMetazoa"/>
        </authorList>
    </citation>
    <scope>IDENTIFICATION</scope>
</reference>